<accession>A0A371FET5</accession>
<comment type="caution">
    <text evidence="3">The sequence shown here is derived from an EMBL/GenBank/DDBJ whole genome shotgun (WGS) entry which is preliminary data.</text>
</comment>
<sequence length="229" mass="25565">MKRMFLEKFFPASRTATIRKEICGIRQQSGETLHEYWERFNKLCAICPHHQISLSMMDRSMIDAASGGGLTDKTPAAARHLILNMVSNTQQFRIKGLSQSWMVNEIGAASNLRLENQLSELTSLVRQLTVGQHQPSMVAKVCGICTFVEHPTDLCPTLQEAELDQLESVGAIGGYQYGKKSYQSWPFDNQQFGKQPFQPGPSQGPYATQRFESSSNAPQGPTCYQQSTP</sequence>
<feature type="non-terminal residue" evidence="3">
    <location>
        <position position="1"/>
    </location>
</feature>
<dbReference type="AlphaFoldDB" id="A0A371FET5"/>
<evidence type="ECO:0000256" key="1">
    <source>
        <dbReference type="SAM" id="MobiDB-lite"/>
    </source>
</evidence>
<feature type="compositionally biased region" description="Low complexity" evidence="1">
    <location>
        <begin position="190"/>
        <end position="205"/>
    </location>
</feature>
<proteinExistence type="predicted"/>
<keyword evidence="4" id="KW-1185">Reference proteome</keyword>
<dbReference type="PANTHER" id="PTHR33223">
    <property type="entry name" value="CCHC-TYPE DOMAIN-CONTAINING PROTEIN"/>
    <property type="match status" value="1"/>
</dbReference>
<evidence type="ECO:0000259" key="2">
    <source>
        <dbReference type="Pfam" id="PF03732"/>
    </source>
</evidence>
<organism evidence="3 4">
    <name type="scientific">Mucuna pruriens</name>
    <name type="common">Velvet bean</name>
    <name type="synonym">Dolichos pruriens</name>
    <dbReference type="NCBI Taxonomy" id="157652"/>
    <lineage>
        <taxon>Eukaryota</taxon>
        <taxon>Viridiplantae</taxon>
        <taxon>Streptophyta</taxon>
        <taxon>Embryophyta</taxon>
        <taxon>Tracheophyta</taxon>
        <taxon>Spermatophyta</taxon>
        <taxon>Magnoliopsida</taxon>
        <taxon>eudicotyledons</taxon>
        <taxon>Gunneridae</taxon>
        <taxon>Pentapetalae</taxon>
        <taxon>rosids</taxon>
        <taxon>fabids</taxon>
        <taxon>Fabales</taxon>
        <taxon>Fabaceae</taxon>
        <taxon>Papilionoideae</taxon>
        <taxon>50 kb inversion clade</taxon>
        <taxon>NPAAA clade</taxon>
        <taxon>indigoferoid/millettioid clade</taxon>
        <taxon>Phaseoleae</taxon>
        <taxon>Mucuna</taxon>
    </lineage>
</organism>
<evidence type="ECO:0000313" key="4">
    <source>
        <dbReference type="Proteomes" id="UP000257109"/>
    </source>
</evidence>
<name>A0A371FET5_MUCPR</name>
<gene>
    <name evidence="3" type="ORF">CR513_43199</name>
</gene>
<dbReference type="Pfam" id="PF03732">
    <property type="entry name" value="Retrotrans_gag"/>
    <property type="match status" value="1"/>
</dbReference>
<feature type="domain" description="Retrotransposon gag" evidence="2">
    <location>
        <begin position="1"/>
        <end position="55"/>
    </location>
</feature>
<protein>
    <recommendedName>
        <fullName evidence="2">Retrotransposon gag domain-containing protein</fullName>
    </recommendedName>
</protein>
<dbReference type="PANTHER" id="PTHR33223:SF3">
    <property type="match status" value="1"/>
</dbReference>
<evidence type="ECO:0000313" key="3">
    <source>
        <dbReference type="EMBL" id="RDX76770.1"/>
    </source>
</evidence>
<dbReference type="EMBL" id="QJKJ01009392">
    <property type="protein sequence ID" value="RDX76770.1"/>
    <property type="molecule type" value="Genomic_DNA"/>
</dbReference>
<dbReference type="InterPro" id="IPR005162">
    <property type="entry name" value="Retrotrans_gag_dom"/>
</dbReference>
<reference evidence="3" key="1">
    <citation type="submission" date="2018-05" db="EMBL/GenBank/DDBJ databases">
        <title>Draft genome of Mucuna pruriens seed.</title>
        <authorList>
            <person name="Nnadi N.E."/>
            <person name="Vos R."/>
            <person name="Hasami M.H."/>
            <person name="Devisetty U.K."/>
            <person name="Aguiy J.C."/>
        </authorList>
    </citation>
    <scope>NUCLEOTIDE SEQUENCE [LARGE SCALE GENOMIC DNA]</scope>
    <source>
        <strain evidence="3">JCA_2017</strain>
    </source>
</reference>
<feature type="region of interest" description="Disordered" evidence="1">
    <location>
        <begin position="186"/>
        <end position="229"/>
    </location>
</feature>
<dbReference type="Proteomes" id="UP000257109">
    <property type="component" value="Unassembled WGS sequence"/>
</dbReference>
<feature type="compositionally biased region" description="Polar residues" evidence="1">
    <location>
        <begin position="210"/>
        <end position="229"/>
    </location>
</feature>